<name>A0A223LET1_9CAUD</name>
<dbReference type="InterPro" id="IPR036249">
    <property type="entry name" value="Thioredoxin-like_sf"/>
</dbReference>
<dbReference type="Gene3D" id="3.40.30.10">
    <property type="entry name" value="Glutaredoxin"/>
    <property type="match status" value="1"/>
</dbReference>
<dbReference type="EMBL" id="MF448340">
    <property type="protein sequence ID" value="ASU00528.1"/>
    <property type="molecule type" value="Genomic_DNA"/>
</dbReference>
<evidence type="ECO:0000313" key="2">
    <source>
        <dbReference type="Proteomes" id="UP000226092"/>
    </source>
</evidence>
<proteinExistence type="predicted"/>
<keyword evidence="2" id="KW-1185">Reference proteome</keyword>
<sequence>MFVEIYGVPEDIAKCAGCIDSIRFCIENGYEYELIPVLSKSNNSLGFDYIIEKFDEIKTRANLPYRPTSFPRIFVDGRYIGSLKQLRDLYGDH</sequence>
<organism evidence="1 2">
    <name type="scientific">Aeromonas phage AS-zj</name>
    <dbReference type="NCBI Taxonomy" id="2024208"/>
    <lineage>
        <taxon>Viruses</taxon>
        <taxon>Duplodnaviria</taxon>
        <taxon>Heunggongvirae</taxon>
        <taxon>Uroviricota</taxon>
        <taxon>Caudoviricetes</taxon>
        <taxon>Pantevenvirales</taxon>
        <taxon>Straboviridae</taxon>
        <taxon>Emmerichvirinae</taxon>
        <taxon>Ceceduovirus</taxon>
        <taxon>Ceceduovirus aszj</taxon>
    </lineage>
</organism>
<evidence type="ECO:0000313" key="1">
    <source>
        <dbReference type="EMBL" id="ASU00528.1"/>
    </source>
</evidence>
<dbReference type="KEGG" id="vg:55604391"/>
<reference evidence="1 2" key="1">
    <citation type="submission" date="2017-07" db="EMBL/GenBank/DDBJ databases">
        <title>In vitro design and evaluation of phage cocktails against multidrug-resistant Aeromonas salmonicida.</title>
        <authorList>
            <person name="Chen L."/>
            <person name="Yuan S."/>
            <person name="Ma Y."/>
        </authorList>
    </citation>
    <scope>NUCLEOTIDE SEQUENCE [LARGE SCALE GENOMIC DNA]</scope>
</reference>
<dbReference type="GeneID" id="55604391"/>
<protein>
    <submittedName>
        <fullName evidence="1">Glutaredoxin</fullName>
    </submittedName>
</protein>
<dbReference type="SUPFAM" id="SSF52833">
    <property type="entry name" value="Thioredoxin-like"/>
    <property type="match status" value="1"/>
</dbReference>
<accession>A0A223LET1</accession>
<dbReference type="RefSeq" id="YP_009834324.1">
    <property type="nucleotide sequence ID" value="NC_048673.1"/>
</dbReference>
<dbReference type="Proteomes" id="UP000226092">
    <property type="component" value="Segment"/>
</dbReference>